<evidence type="ECO:0000256" key="1">
    <source>
        <dbReference type="ARBA" id="ARBA00004370"/>
    </source>
</evidence>
<comment type="subcellular location">
    <subcellularLocation>
        <location evidence="1">Membrane</location>
    </subcellularLocation>
</comment>
<sequence>MKLNRHPFLVAFILACLVFFAATLAQNSFREHLHQQEISLAQKRLDQFAIALAQGVRQRTALTHTLAAFVKNNSDFNEHDFNVISSSIVYELKGIRSLQLAPNGVVQYLTNMDLNKRALGFNLFESRSRDLIQSAVDQKSFIIEGPMDLVQGGWAIAIRKPVFVDSGDGKPDSFWGFATVLVELRALLSEAGLEPIEADYDIGIRGKNAEGASGSIFFGASAFSEPLIYSTVKLPVGSWFLTAKFKDGYSMAGEVQSYYLGTANALLALICGFVCYVLLSRPQRMRVALQGATERINSTLNAVTDGLVAVEADGTVYYLNSVAERMTGWFQADAQGISVEQLFGLSGSQTVEQLEKYRGQVLASGFTVNLVQTSTIISQRGTVIEVVPSISAIRNSNDQIIGTLLILRKAL</sequence>
<dbReference type="Pfam" id="PF03924">
    <property type="entry name" value="CHASE"/>
    <property type="match status" value="1"/>
</dbReference>
<dbReference type="PROSITE" id="PS50112">
    <property type="entry name" value="PAS"/>
    <property type="match status" value="1"/>
</dbReference>
<dbReference type="InterPro" id="IPR000014">
    <property type="entry name" value="PAS"/>
</dbReference>
<evidence type="ECO:0000259" key="6">
    <source>
        <dbReference type="PROSITE" id="PS50112"/>
    </source>
</evidence>
<keyword evidence="2 5" id="KW-0812">Transmembrane</keyword>
<dbReference type="CDD" id="cd00130">
    <property type="entry name" value="PAS"/>
    <property type="match status" value="1"/>
</dbReference>
<evidence type="ECO:0000256" key="2">
    <source>
        <dbReference type="ARBA" id="ARBA00022692"/>
    </source>
</evidence>
<dbReference type="InterPro" id="IPR013767">
    <property type="entry name" value="PAS_fold"/>
</dbReference>
<dbReference type="SMART" id="SM00091">
    <property type="entry name" value="PAS"/>
    <property type="match status" value="1"/>
</dbReference>
<keyword evidence="3 5" id="KW-1133">Transmembrane helix</keyword>
<reference evidence="9" key="1">
    <citation type="journal article" date="2019" name="Int. J. Syst. Evol. Microbiol.">
        <title>The Global Catalogue of Microorganisms (GCM) 10K type strain sequencing project: providing services to taxonomists for standard genome sequencing and annotation.</title>
        <authorList>
            <consortium name="The Broad Institute Genomics Platform"/>
            <consortium name="The Broad Institute Genome Sequencing Center for Infectious Disease"/>
            <person name="Wu L."/>
            <person name="Ma J."/>
        </authorList>
    </citation>
    <scope>NUCLEOTIDE SEQUENCE [LARGE SCALE GENOMIC DNA]</scope>
    <source>
        <strain evidence="9">JCM 17551</strain>
    </source>
</reference>
<dbReference type="Gene3D" id="3.30.450.350">
    <property type="entry name" value="CHASE domain"/>
    <property type="match status" value="1"/>
</dbReference>
<feature type="transmembrane region" description="Helical" evidence="5">
    <location>
        <begin position="258"/>
        <end position="279"/>
    </location>
</feature>
<evidence type="ECO:0000256" key="3">
    <source>
        <dbReference type="ARBA" id="ARBA00022989"/>
    </source>
</evidence>
<dbReference type="InterPro" id="IPR035965">
    <property type="entry name" value="PAS-like_dom_sf"/>
</dbReference>
<evidence type="ECO:0000259" key="7">
    <source>
        <dbReference type="PROSITE" id="PS50839"/>
    </source>
</evidence>
<evidence type="ECO:0000256" key="5">
    <source>
        <dbReference type="SAM" id="Phobius"/>
    </source>
</evidence>
<dbReference type="SUPFAM" id="SSF55785">
    <property type="entry name" value="PYP-like sensor domain (PAS domain)"/>
    <property type="match status" value="1"/>
</dbReference>
<dbReference type="Pfam" id="PF00989">
    <property type="entry name" value="PAS"/>
    <property type="match status" value="1"/>
</dbReference>
<dbReference type="RefSeq" id="WP_344799891.1">
    <property type="nucleotide sequence ID" value="NZ_BAABBN010000012.1"/>
</dbReference>
<dbReference type="SMART" id="SM01079">
    <property type="entry name" value="CHASE"/>
    <property type="match status" value="1"/>
</dbReference>
<comment type="caution">
    <text evidence="8">The sequence shown here is derived from an EMBL/GenBank/DDBJ whole genome shotgun (WGS) entry which is preliminary data.</text>
</comment>
<evidence type="ECO:0000313" key="8">
    <source>
        <dbReference type="EMBL" id="GAA3935447.1"/>
    </source>
</evidence>
<protein>
    <recommendedName>
        <fullName evidence="10">PAS domain-containing protein</fullName>
    </recommendedName>
</protein>
<keyword evidence="9" id="KW-1185">Reference proteome</keyword>
<feature type="domain" description="PAS" evidence="6">
    <location>
        <begin position="292"/>
        <end position="365"/>
    </location>
</feature>
<evidence type="ECO:0000313" key="9">
    <source>
        <dbReference type="Proteomes" id="UP001501565"/>
    </source>
</evidence>
<proteinExistence type="predicted"/>
<keyword evidence="4 5" id="KW-0472">Membrane</keyword>
<dbReference type="PROSITE" id="PS50839">
    <property type="entry name" value="CHASE"/>
    <property type="match status" value="1"/>
</dbReference>
<dbReference type="EMBL" id="BAABBN010000012">
    <property type="protein sequence ID" value="GAA3935447.1"/>
    <property type="molecule type" value="Genomic_DNA"/>
</dbReference>
<accession>A0ABP7N4A1</accession>
<dbReference type="InterPro" id="IPR006189">
    <property type="entry name" value="CHASE_dom"/>
</dbReference>
<name>A0ABP7N4A1_9GAMM</name>
<dbReference type="NCBIfam" id="TIGR00229">
    <property type="entry name" value="sensory_box"/>
    <property type="match status" value="1"/>
</dbReference>
<feature type="domain" description="CHASE" evidence="7">
    <location>
        <begin position="102"/>
        <end position="196"/>
    </location>
</feature>
<organism evidence="8 9">
    <name type="scientific">Litoribacillus peritrichatus</name>
    <dbReference type="NCBI Taxonomy" id="718191"/>
    <lineage>
        <taxon>Bacteria</taxon>
        <taxon>Pseudomonadati</taxon>
        <taxon>Pseudomonadota</taxon>
        <taxon>Gammaproteobacteria</taxon>
        <taxon>Oceanospirillales</taxon>
        <taxon>Oceanospirillaceae</taxon>
        <taxon>Litoribacillus</taxon>
    </lineage>
</organism>
<dbReference type="InterPro" id="IPR042240">
    <property type="entry name" value="CHASE_sf"/>
</dbReference>
<evidence type="ECO:0000256" key="4">
    <source>
        <dbReference type="ARBA" id="ARBA00023136"/>
    </source>
</evidence>
<evidence type="ECO:0008006" key="10">
    <source>
        <dbReference type="Google" id="ProtNLM"/>
    </source>
</evidence>
<dbReference type="Gene3D" id="3.30.450.20">
    <property type="entry name" value="PAS domain"/>
    <property type="match status" value="1"/>
</dbReference>
<gene>
    <name evidence="8" type="ORF">GCM10022277_34950</name>
</gene>
<dbReference type="PROSITE" id="PS51257">
    <property type="entry name" value="PROKAR_LIPOPROTEIN"/>
    <property type="match status" value="1"/>
</dbReference>
<dbReference type="Proteomes" id="UP001501565">
    <property type="component" value="Unassembled WGS sequence"/>
</dbReference>